<dbReference type="AlphaFoldDB" id="A0AAE0AAT0"/>
<proteinExistence type="predicted"/>
<reference evidence="2" key="1">
    <citation type="journal article" date="2023" name="Plant J.">
        <title>Genome sequences and population genomics provide insights into the demographic history, inbreeding, and mutation load of two 'living fossil' tree species of Dipteronia.</title>
        <authorList>
            <person name="Feng Y."/>
            <person name="Comes H.P."/>
            <person name="Chen J."/>
            <person name="Zhu S."/>
            <person name="Lu R."/>
            <person name="Zhang X."/>
            <person name="Li P."/>
            <person name="Qiu J."/>
            <person name="Olsen K.M."/>
            <person name="Qiu Y."/>
        </authorList>
    </citation>
    <scope>NUCLEOTIDE SEQUENCE</scope>
    <source>
        <strain evidence="2">NBL</strain>
    </source>
</reference>
<dbReference type="Proteomes" id="UP001281410">
    <property type="component" value="Unassembled WGS sequence"/>
</dbReference>
<feature type="compositionally biased region" description="Polar residues" evidence="1">
    <location>
        <begin position="13"/>
        <end position="23"/>
    </location>
</feature>
<organism evidence="2 3">
    <name type="scientific">Dipteronia sinensis</name>
    <dbReference type="NCBI Taxonomy" id="43782"/>
    <lineage>
        <taxon>Eukaryota</taxon>
        <taxon>Viridiplantae</taxon>
        <taxon>Streptophyta</taxon>
        <taxon>Embryophyta</taxon>
        <taxon>Tracheophyta</taxon>
        <taxon>Spermatophyta</taxon>
        <taxon>Magnoliopsida</taxon>
        <taxon>eudicotyledons</taxon>
        <taxon>Gunneridae</taxon>
        <taxon>Pentapetalae</taxon>
        <taxon>rosids</taxon>
        <taxon>malvids</taxon>
        <taxon>Sapindales</taxon>
        <taxon>Sapindaceae</taxon>
        <taxon>Hippocastanoideae</taxon>
        <taxon>Acereae</taxon>
        <taxon>Dipteronia</taxon>
    </lineage>
</organism>
<evidence type="ECO:0000256" key="1">
    <source>
        <dbReference type="SAM" id="MobiDB-lite"/>
    </source>
</evidence>
<evidence type="ECO:0000313" key="2">
    <source>
        <dbReference type="EMBL" id="KAK3206859.1"/>
    </source>
</evidence>
<evidence type="ECO:0000313" key="3">
    <source>
        <dbReference type="Proteomes" id="UP001281410"/>
    </source>
</evidence>
<name>A0AAE0AAT0_9ROSI</name>
<comment type="caution">
    <text evidence="2">The sequence shown here is derived from an EMBL/GenBank/DDBJ whole genome shotgun (WGS) entry which is preliminary data.</text>
</comment>
<dbReference type="EMBL" id="JANJYJ010000006">
    <property type="protein sequence ID" value="KAK3206859.1"/>
    <property type="molecule type" value="Genomic_DNA"/>
</dbReference>
<keyword evidence="3" id="KW-1185">Reference proteome</keyword>
<gene>
    <name evidence="2" type="ORF">Dsin_020905</name>
</gene>
<feature type="region of interest" description="Disordered" evidence="1">
    <location>
        <begin position="1"/>
        <end position="23"/>
    </location>
</feature>
<sequence>MESSHGEALCAVTGSSELDSTDSNVWTARLNKEDWTKTATAPLRRAETIDHNEDEKQREVGVYRSQGGAELAVAGYSELENIKKKKKKKRMRSRSVVLRREEEQIGGPVKSRSVVLRCEEEHIDDEEEIGGPSALVPDRCRSLL</sequence>
<accession>A0AAE0AAT0</accession>
<protein>
    <submittedName>
        <fullName evidence="2">Uncharacterized protein</fullName>
    </submittedName>
</protein>